<dbReference type="InterPro" id="IPR011990">
    <property type="entry name" value="TPR-like_helical_dom_sf"/>
</dbReference>
<comment type="caution">
    <text evidence="3">The sequence shown here is derived from an EMBL/GenBank/DDBJ whole genome shotgun (WGS) entry which is preliminary data.</text>
</comment>
<evidence type="ECO:0000313" key="4">
    <source>
        <dbReference type="Proteomes" id="UP000756346"/>
    </source>
</evidence>
<accession>A0A9P8Y2R8</accession>
<dbReference type="OrthoDB" id="626167at2759"/>
<gene>
    <name evidence="3" type="ORF">B0I36DRAFT_423554</name>
</gene>
<dbReference type="InterPro" id="IPR019734">
    <property type="entry name" value="TPR_rpt"/>
</dbReference>
<dbReference type="Pfam" id="PF13191">
    <property type="entry name" value="AAA_16"/>
    <property type="match status" value="1"/>
</dbReference>
<dbReference type="RefSeq" id="XP_046010598.1">
    <property type="nucleotide sequence ID" value="XM_046162257.1"/>
</dbReference>
<organism evidence="3 4">
    <name type="scientific">Microdochium trichocladiopsis</name>
    <dbReference type="NCBI Taxonomy" id="1682393"/>
    <lineage>
        <taxon>Eukaryota</taxon>
        <taxon>Fungi</taxon>
        <taxon>Dikarya</taxon>
        <taxon>Ascomycota</taxon>
        <taxon>Pezizomycotina</taxon>
        <taxon>Sordariomycetes</taxon>
        <taxon>Xylariomycetidae</taxon>
        <taxon>Xylariales</taxon>
        <taxon>Microdochiaceae</taxon>
        <taxon>Microdochium</taxon>
    </lineage>
</organism>
<dbReference type="SMART" id="SM00028">
    <property type="entry name" value="TPR"/>
    <property type="match status" value="2"/>
</dbReference>
<protein>
    <submittedName>
        <fullName evidence="3">Kinesin light chain 1</fullName>
    </submittedName>
</protein>
<evidence type="ECO:0000313" key="3">
    <source>
        <dbReference type="EMBL" id="KAH7027799.1"/>
    </source>
</evidence>
<dbReference type="AlphaFoldDB" id="A0A9P8Y2R8"/>
<dbReference type="Pfam" id="PF13374">
    <property type="entry name" value="TPR_10"/>
    <property type="match status" value="2"/>
</dbReference>
<name>A0A9P8Y2R8_9PEZI</name>
<dbReference type="EMBL" id="JAGTJQ010000007">
    <property type="protein sequence ID" value="KAH7027799.1"/>
    <property type="molecule type" value="Genomic_DNA"/>
</dbReference>
<dbReference type="Proteomes" id="UP000756346">
    <property type="component" value="Unassembled WGS sequence"/>
</dbReference>
<dbReference type="PANTHER" id="PTHR10622">
    <property type="entry name" value="HET DOMAIN-CONTAINING PROTEIN"/>
    <property type="match status" value="1"/>
</dbReference>
<keyword evidence="4" id="KW-1185">Reference proteome</keyword>
<dbReference type="GeneID" id="70191803"/>
<dbReference type="InterPro" id="IPR027417">
    <property type="entry name" value="P-loop_NTPase"/>
</dbReference>
<evidence type="ECO:0000259" key="2">
    <source>
        <dbReference type="Pfam" id="PF13191"/>
    </source>
</evidence>
<dbReference type="SUPFAM" id="SSF52540">
    <property type="entry name" value="P-loop containing nucleoside triphosphate hydrolases"/>
    <property type="match status" value="1"/>
</dbReference>
<dbReference type="Gene3D" id="3.40.50.300">
    <property type="entry name" value="P-loop containing nucleotide triphosphate hydrolases"/>
    <property type="match status" value="1"/>
</dbReference>
<dbReference type="InterPro" id="IPR010730">
    <property type="entry name" value="HET"/>
</dbReference>
<dbReference type="InterPro" id="IPR041664">
    <property type="entry name" value="AAA_16"/>
</dbReference>
<dbReference type="Pfam" id="PF06985">
    <property type="entry name" value="HET"/>
    <property type="match status" value="1"/>
</dbReference>
<feature type="domain" description="Heterokaryon incompatibility" evidence="1">
    <location>
        <begin position="26"/>
        <end position="100"/>
    </location>
</feature>
<dbReference type="GO" id="GO:0043531">
    <property type="term" value="F:ADP binding"/>
    <property type="evidence" value="ECO:0007669"/>
    <property type="project" value="InterPro"/>
</dbReference>
<sequence length="812" mass="92177">MRLLQRDEANKYTFTADLPADSAPPYAILSHTWGADEKIGYRKIQFCADQAQRHGLQHFWVDTCCIDKSDAIELQTAINSMFRWYRSAERCYVFLSDVSCPSASSQQLGVMSWEAAFRGSRWFTRGWTLQELIAPQIVEFYSKEGVFLGDKRSLEAVIRDVTGIPARALRNAPLSEFTTSEREAWVRNRETKYEEDMAYSLLGIFGVYIPLIYGEGREQAQRRLREEVQKSVKGTHYNNFSISFSLSGVPESPHFVARDGEIAEMRRMLCSDGSRRTVVLHGLGGIGKTQLAATYIKRYREEYSAIFWLNIKDEASIQQSFARIAAQILEQNANVDSLKGLNLQQDHDKIVQAVKAWLSLTGNTRWLIVYDNYDNPKIAGRKADAAVDIHQFLPTAHQGSIVITTRLSQIDIGHHIRLEKLESQHESLQILSKASGRSGLQDDCYAQDLVRELDGLPLALATAGAYLKRVPISTRDYLRYYRESWARVTSNLHLGSYAERTLSSTWQLSYEHVQAQSPLAAYLLRWWAYFNNEDVWFQLLRAVSSTGPAWMRQLSEELIFNDAMGVLHDYGLVEPTTMFQQPQGYSIHGCLHSWTVHVLNEERDRWLNRLAVESVASQVPGHAEAEYWLLQKRLIPHATRSYSTLDENDIPPGWACHSLGLLYSDQGKLGEAEKMYLLALDVNNIGNLYRNQGKLGEAEKMYLRALDGKEKALGPDHKSTLTTVQNLGVLYSNQGKLGEAEKMYLRALNGKEKALGPDHTSTLTTVHNLSVLYANQGKLGEAEELHMRAFHGFEKVLGLMTNVWQIQHYLGC</sequence>
<reference evidence="3" key="1">
    <citation type="journal article" date="2021" name="Nat. Commun.">
        <title>Genetic determinants of endophytism in the Arabidopsis root mycobiome.</title>
        <authorList>
            <person name="Mesny F."/>
            <person name="Miyauchi S."/>
            <person name="Thiergart T."/>
            <person name="Pickel B."/>
            <person name="Atanasova L."/>
            <person name="Karlsson M."/>
            <person name="Huettel B."/>
            <person name="Barry K.W."/>
            <person name="Haridas S."/>
            <person name="Chen C."/>
            <person name="Bauer D."/>
            <person name="Andreopoulos W."/>
            <person name="Pangilinan J."/>
            <person name="LaButti K."/>
            <person name="Riley R."/>
            <person name="Lipzen A."/>
            <person name="Clum A."/>
            <person name="Drula E."/>
            <person name="Henrissat B."/>
            <person name="Kohler A."/>
            <person name="Grigoriev I.V."/>
            <person name="Martin F.M."/>
            <person name="Hacquard S."/>
        </authorList>
    </citation>
    <scope>NUCLEOTIDE SEQUENCE</scope>
    <source>
        <strain evidence="3">MPI-CAGE-CH-0230</strain>
    </source>
</reference>
<dbReference type="Pfam" id="PF13424">
    <property type="entry name" value="TPR_12"/>
    <property type="match status" value="1"/>
</dbReference>
<proteinExistence type="predicted"/>
<dbReference type="PRINTS" id="PR00364">
    <property type="entry name" value="DISEASERSIST"/>
</dbReference>
<evidence type="ECO:0000259" key="1">
    <source>
        <dbReference type="Pfam" id="PF06985"/>
    </source>
</evidence>
<dbReference type="PANTHER" id="PTHR10622:SF13">
    <property type="entry name" value="NACHT DOMAIN-CONTAINING PROTEIN"/>
    <property type="match status" value="1"/>
</dbReference>
<dbReference type="Gene3D" id="1.25.40.10">
    <property type="entry name" value="Tetratricopeptide repeat domain"/>
    <property type="match status" value="1"/>
</dbReference>
<feature type="domain" description="Orc1-like AAA ATPase" evidence="2">
    <location>
        <begin position="255"/>
        <end position="374"/>
    </location>
</feature>
<dbReference type="SUPFAM" id="SSF48452">
    <property type="entry name" value="TPR-like"/>
    <property type="match status" value="1"/>
</dbReference>